<dbReference type="EMBL" id="WNYA01000006">
    <property type="protein sequence ID" value="KAG8566858.1"/>
    <property type="molecule type" value="Genomic_DNA"/>
</dbReference>
<keyword evidence="2" id="KW-1185">Reference proteome</keyword>
<protein>
    <submittedName>
        <fullName evidence="1">Uncharacterized protein</fullName>
    </submittedName>
</protein>
<comment type="caution">
    <text evidence="1">The sequence shown here is derived from an EMBL/GenBank/DDBJ whole genome shotgun (WGS) entry which is preliminary data.</text>
</comment>
<gene>
    <name evidence="1" type="ORF">GDO81_013395</name>
</gene>
<evidence type="ECO:0000313" key="1">
    <source>
        <dbReference type="EMBL" id="KAG8566858.1"/>
    </source>
</evidence>
<accession>A0AAV7B4C5</accession>
<name>A0AAV7B4C5_ENGPU</name>
<organism evidence="1 2">
    <name type="scientific">Engystomops pustulosus</name>
    <name type="common">Tungara frog</name>
    <name type="synonym">Physalaemus pustulosus</name>
    <dbReference type="NCBI Taxonomy" id="76066"/>
    <lineage>
        <taxon>Eukaryota</taxon>
        <taxon>Metazoa</taxon>
        <taxon>Chordata</taxon>
        <taxon>Craniata</taxon>
        <taxon>Vertebrata</taxon>
        <taxon>Euteleostomi</taxon>
        <taxon>Amphibia</taxon>
        <taxon>Batrachia</taxon>
        <taxon>Anura</taxon>
        <taxon>Neobatrachia</taxon>
        <taxon>Hyloidea</taxon>
        <taxon>Leptodactylidae</taxon>
        <taxon>Leiuperinae</taxon>
        <taxon>Engystomops</taxon>
    </lineage>
</organism>
<sequence length="68" mass="7388">MGTTHCSPSIQQYEADCLDAGTLDSSLLIHPSSLCLGEIQLSEAGLGSQLCRQMNRRPSARHLTEDLM</sequence>
<reference evidence="1" key="1">
    <citation type="thesis" date="2020" institute="ProQuest LLC" country="789 East Eisenhower Parkway, Ann Arbor, MI, USA">
        <title>Comparative Genomics and Chromosome Evolution.</title>
        <authorList>
            <person name="Mudd A.B."/>
        </authorList>
    </citation>
    <scope>NUCLEOTIDE SEQUENCE</scope>
    <source>
        <strain evidence="1">237g6f4</strain>
        <tissue evidence="1">Blood</tissue>
    </source>
</reference>
<evidence type="ECO:0000313" key="2">
    <source>
        <dbReference type="Proteomes" id="UP000824782"/>
    </source>
</evidence>
<dbReference type="AlphaFoldDB" id="A0AAV7B4C5"/>
<dbReference type="Proteomes" id="UP000824782">
    <property type="component" value="Unassembled WGS sequence"/>
</dbReference>
<proteinExistence type="predicted"/>